<sequence>MLESSGCERNSSLSVKPDKGLSESILAAETKDRLSPKSITKISGWLFLTAFTLIKLDPV</sequence>
<protein>
    <submittedName>
        <fullName evidence="1">Uncharacterized protein</fullName>
    </submittedName>
</protein>
<reference evidence="1" key="1">
    <citation type="submission" date="2018-05" db="EMBL/GenBank/DDBJ databases">
        <authorList>
            <person name="Lanie J.A."/>
            <person name="Ng W.-L."/>
            <person name="Kazmierczak K.M."/>
            <person name="Andrzejewski T.M."/>
            <person name="Davidsen T.M."/>
            <person name="Wayne K.J."/>
            <person name="Tettelin H."/>
            <person name="Glass J.I."/>
            <person name="Rusch D."/>
            <person name="Podicherti R."/>
            <person name="Tsui H.-C.T."/>
            <person name="Winkler M.E."/>
        </authorList>
    </citation>
    <scope>NUCLEOTIDE SEQUENCE</scope>
</reference>
<accession>A0A381T283</accession>
<name>A0A381T283_9ZZZZ</name>
<proteinExistence type="predicted"/>
<evidence type="ECO:0000313" key="1">
    <source>
        <dbReference type="EMBL" id="SVA10312.1"/>
    </source>
</evidence>
<organism evidence="1">
    <name type="scientific">marine metagenome</name>
    <dbReference type="NCBI Taxonomy" id="408172"/>
    <lineage>
        <taxon>unclassified sequences</taxon>
        <taxon>metagenomes</taxon>
        <taxon>ecological metagenomes</taxon>
    </lineage>
</organism>
<gene>
    <name evidence="1" type="ORF">METZ01_LOCUS63166</name>
</gene>
<dbReference type="AlphaFoldDB" id="A0A381T283"/>
<dbReference type="EMBL" id="UINC01003916">
    <property type="protein sequence ID" value="SVA10312.1"/>
    <property type="molecule type" value="Genomic_DNA"/>
</dbReference>